<name>A0A165V2R8_9AGAM</name>
<gene>
    <name evidence="2" type="ORF">NEOLEDRAFT_696457</name>
</gene>
<reference evidence="2 3" key="1">
    <citation type="journal article" date="2016" name="Mol. Biol. Evol.">
        <title>Comparative Genomics of Early-Diverging Mushroom-Forming Fungi Provides Insights into the Origins of Lignocellulose Decay Capabilities.</title>
        <authorList>
            <person name="Nagy L.G."/>
            <person name="Riley R."/>
            <person name="Tritt A."/>
            <person name="Adam C."/>
            <person name="Daum C."/>
            <person name="Floudas D."/>
            <person name="Sun H."/>
            <person name="Yadav J.S."/>
            <person name="Pangilinan J."/>
            <person name="Larsson K.H."/>
            <person name="Matsuura K."/>
            <person name="Barry K."/>
            <person name="Labutti K."/>
            <person name="Kuo R."/>
            <person name="Ohm R.A."/>
            <person name="Bhattacharya S.S."/>
            <person name="Shirouzu T."/>
            <person name="Yoshinaga Y."/>
            <person name="Martin F.M."/>
            <person name="Grigoriev I.V."/>
            <person name="Hibbett D.S."/>
        </authorList>
    </citation>
    <scope>NUCLEOTIDE SEQUENCE [LARGE SCALE GENOMIC DNA]</scope>
    <source>
        <strain evidence="2 3">HHB14362 ss-1</strain>
    </source>
</reference>
<dbReference type="InterPro" id="IPR032675">
    <property type="entry name" value="LRR_dom_sf"/>
</dbReference>
<dbReference type="Proteomes" id="UP000076761">
    <property type="component" value="Unassembled WGS sequence"/>
</dbReference>
<sequence>MSVSTMAVNPTRLAHLVTSNCLPSEAEAEQARGAIADALQELERVTDEISKLEQRRKELNEHIHAHKGIVSPWRRLLPELVIEIMRYCTTSKLYPSQHPEFENPFTIGQVCSAWRDIALSAPSLWANVDIKVSTLSTQSQAEALERLLQRSYPHCLELEVEYQPLQLQLQSPAPLQVIQTIRKFSQRWRSLDIRLTGSLLEALVSSTSLPNLESLILRSSWVYDPYPPPQTHECLPRGVTFRNAPTLRKLNLVNTYLNTATIIDCFPLEQLTDLDIFVGRINRPTQFSGVHTARLLSRTPNLQTYRLSSVPESCLSEDYAGSALMTKPVLLPHLHTLELQTYDRWSSIFDNLALPDLQNVRLEVSSSSWANRWLDDPFDRLLERSQRAKISCDMSASTFGTHVHQCVIGRKAR</sequence>
<dbReference type="EMBL" id="KV425555">
    <property type="protein sequence ID" value="KZT29066.1"/>
    <property type="molecule type" value="Genomic_DNA"/>
</dbReference>
<dbReference type="PANTHER" id="PTHR38926">
    <property type="entry name" value="F-BOX DOMAIN CONTAINING PROTEIN, EXPRESSED"/>
    <property type="match status" value="1"/>
</dbReference>
<dbReference type="InParanoid" id="A0A165V2R8"/>
<organism evidence="2 3">
    <name type="scientific">Neolentinus lepideus HHB14362 ss-1</name>
    <dbReference type="NCBI Taxonomy" id="1314782"/>
    <lineage>
        <taxon>Eukaryota</taxon>
        <taxon>Fungi</taxon>
        <taxon>Dikarya</taxon>
        <taxon>Basidiomycota</taxon>
        <taxon>Agaricomycotina</taxon>
        <taxon>Agaricomycetes</taxon>
        <taxon>Gloeophyllales</taxon>
        <taxon>Gloeophyllaceae</taxon>
        <taxon>Neolentinus</taxon>
    </lineage>
</organism>
<dbReference type="Gene3D" id="3.80.10.10">
    <property type="entry name" value="Ribonuclease Inhibitor"/>
    <property type="match status" value="1"/>
</dbReference>
<proteinExistence type="predicted"/>
<evidence type="ECO:0000313" key="3">
    <source>
        <dbReference type="Proteomes" id="UP000076761"/>
    </source>
</evidence>
<dbReference type="OrthoDB" id="3365698at2759"/>
<dbReference type="STRING" id="1314782.A0A165V2R8"/>
<dbReference type="SUPFAM" id="SSF52058">
    <property type="entry name" value="L domain-like"/>
    <property type="match status" value="1"/>
</dbReference>
<feature type="coiled-coil region" evidence="1">
    <location>
        <begin position="28"/>
        <end position="69"/>
    </location>
</feature>
<protein>
    <recommendedName>
        <fullName evidence="4">F-box domain-containing protein</fullName>
    </recommendedName>
</protein>
<dbReference type="PANTHER" id="PTHR38926:SF5">
    <property type="entry name" value="F-BOX AND LEUCINE-RICH REPEAT PROTEIN 6"/>
    <property type="match status" value="1"/>
</dbReference>
<evidence type="ECO:0000313" key="2">
    <source>
        <dbReference type="EMBL" id="KZT29066.1"/>
    </source>
</evidence>
<dbReference type="AlphaFoldDB" id="A0A165V2R8"/>
<keyword evidence="3" id="KW-1185">Reference proteome</keyword>
<dbReference type="Gene3D" id="1.20.1280.50">
    <property type="match status" value="1"/>
</dbReference>
<evidence type="ECO:0000256" key="1">
    <source>
        <dbReference type="SAM" id="Coils"/>
    </source>
</evidence>
<evidence type="ECO:0008006" key="4">
    <source>
        <dbReference type="Google" id="ProtNLM"/>
    </source>
</evidence>
<accession>A0A165V2R8</accession>
<keyword evidence="1" id="KW-0175">Coiled coil</keyword>